<dbReference type="InterPro" id="IPR011990">
    <property type="entry name" value="TPR-like_helical_dom_sf"/>
</dbReference>
<dbReference type="AlphaFoldDB" id="A0A6A3A728"/>
<dbReference type="OrthoDB" id="185373at2759"/>
<dbReference type="PANTHER" id="PTHR47003:SF2">
    <property type="entry name" value="OS01G0970900 PROTEIN"/>
    <property type="match status" value="1"/>
</dbReference>
<gene>
    <name evidence="1" type="ORF">F3Y22_tig00110569pilonHSYRG00232</name>
</gene>
<evidence type="ECO:0008006" key="3">
    <source>
        <dbReference type="Google" id="ProtNLM"/>
    </source>
</evidence>
<evidence type="ECO:0000313" key="2">
    <source>
        <dbReference type="Proteomes" id="UP000436088"/>
    </source>
</evidence>
<keyword evidence="2" id="KW-1185">Reference proteome</keyword>
<comment type="caution">
    <text evidence="1">The sequence shown here is derived from an EMBL/GenBank/DDBJ whole genome shotgun (WGS) entry which is preliminary data.</text>
</comment>
<dbReference type="Gene3D" id="1.25.40.10">
    <property type="entry name" value="Tetratricopeptide repeat domain"/>
    <property type="match status" value="1"/>
</dbReference>
<name>A0A6A3A728_HIBSY</name>
<sequence length="196" mass="22534">MSITLPSFLPDAAYRVCLLTLKGHCDANQIDGALMCFSKMMENFNADADLLDVLINSFVGQNRVYGAYKLLVEIVNVVHLRPWQATFKLLIEKLLGKGKLEESMNLLWLMKKHNYPPYPEPFIRYISKWGTVDDAKEFLKAPSVKEYPTIGAYIHALQSFLEEGRHSEFQDLLYECPHHIRNHPKVSELFAIKFTA</sequence>
<evidence type="ECO:0000313" key="1">
    <source>
        <dbReference type="EMBL" id="KAE8699958.1"/>
    </source>
</evidence>
<protein>
    <recommendedName>
        <fullName evidence="3">Pentatricopeptide repeat-containing protein</fullName>
    </recommendedName>
</protein>
<reference evidence="1" key="1">
    <citation type="submission" date="2019-09" db="EMBL/GenBank/DDBJ databases">
        <title>Draft genome information of white flower Hibiscus syriacus.</title>
        <authorList>
            <person name="Kim Y.-M."/>
        </authorList>
    </citation>
    <scope>NUCLEOTIDE SEQUENCE [LARGE SCALE GENOMIC DNA]</scope>
    <source>
        <strain evidence="1">YM2019G1</strain>
    </source>
</reference>
<dbReference type="EMBL" id="VEPZ02001033">
    <property type="protein sequence ID" value="KAE8699958.1"/>
    <property type="molecule type" value="Genomic_DNA"/>
</dbReference>
<dbReference type="PANTHER" id="PTHR47003">
    <property type="entry name" value="OS01G0970900 PROTEIN"/>
    <property type="match status" value="1"/>
</dbReference>
<dbReference type="InterPro" id="IPR044578">
    <property type="entry name" value="BIR6-like"/>
</dbReference>
<organism evidence="1 2">
    <name type="scientific">Hibiscus syriacus</name>
    <name type="common">Rose of Sharon</name>
    <dbReference type="NCBI Taxonomy" id="106335"/>
    <lineage>
        <taxon>Eukaryota</taxon>
        <taxon>Viridiplantae</taxon>
        <taxon>Streptophyta</taxon>
        <taxon>Embryophyta</taxon>
        <taxon>Tracheophyta</taxon>
        <taxon>Spermatophyta</taxon>
        <taxon>Magnoliopsida</taxon>
        <taxon>eudicotyledons</taxon>
        <taxon>Gunneridae</taxon>
        <taxon>Pentapetalae</taxon>
        <taxon>rosids</taxon>
        <taxon>malvids</taxon>
        <taxon>Malvales</taxon>
        <taxon>Malvaceae</taxon>
        <taxon>Malvoideae</taxon>
        <taxon>Hibiscus</taxon>
    </lineage>
</organism>
<proteinExistence type="predicted"/>
<dbReference type="GO" id="GO:0008380">
    <property type="term" value="P:RNA splicing"/>
    <property type="evidence" value="ECO:0007669"/>
    <property type="project" value="InterPro"/>
</dbReference>
<accession>A0A6A3A728</accession>
<dbReference type="Proteomes" id="UP000436088">
    <property type="component" value="Unassembled WGS sequence"/>
</dbReference>